<keyword evidence="1" id="KW-1133">Transmembrane helix</keyword>
<protein>
    <submittedName>
        <fullName evidence="2">Uncharacterized protein</fullName>
    </submittedName>
</protein>
<dbReference type="Proteomes" id="UP000570166">
    <property type="component" value="Unassembled WGS sequence"/>
</dbReference>
<dbReference type="RefSeq" id="WP_160365781.1">
    <property type="nucleotide sequence ID" value="NZ_JACEIB010000006.1"/>
</dbReference>
<feature type="transmembrane region" description="Helical" evidence="1">
    <location>
        <begin position="76"/>
        <end position="97"/>
    </location>
</feature>
<accession>A0A838L4I6</accession>
<evidence type="ECO:0000256" key="1">
    <source>
        <dbReference type="SAM" id="Phobius"/>
    </source>
</evidence>
<keyword evidence="1" id="KW-0472">Membrane</keyword>
<feature type="transmembrane region" description="Helical" evidence="1">
    <location>
        <begin position="109"/>
        <end position="126"/>
    </location>
</feature>
<gene>
    <name evidence="2" type="ORF">HZF05_09230</name>
</gene>
<sequence length="148" mass="16354">MRPRSIMLFERIYGFNILLGIASGAWAWMHWTAMLPPGMPPQVATMMPIIMASSLIGGTIINLLLLFFIARKGAEIAKWIFIVLFVVGVVGVLRGFAGSAVQLPAVTRVFAIVQIVIQAACAWLLFRPDTVPWFRGEPVPPNLRDTFS</sequence>
<name>A0A838L4I6_9SPHN</name>
<feature type="transmembrane region" description="Helical" evidence="1">
    <location>
        <begin position="12"/>
        <end position="29"/>
    </location>
</feature>
<organism evidence="2 3">
    <name type="scientific">Sphingomonas chungangi</name>
    <dbReference type="NCBI Taxonomy" id="2683589"/>
    <lineage>
        <taxon>Bacteria</taxon>
        <taxon>Pseudomonadati</taxon>
        <taxon>Pseudomonadota</taxon>
        <taxon>Alphaproteobacteria</taxon>
        <taxon>Sphingomonadales</taxon>
        <taxon>Sphingomonadaceae</taxon>
        <taxon>Sphingomonas</taxon>
    </lineage>
</organism>
<dbReference type="AlphaFoldDB" id="A0A838L4I6"/>
<reference evidence="2 3" key="1">
    <citation type="submission" date="2020-07" db="EMBL/GenBank/DDBJ databases">
        <authorList>
            <person name="Sun Q."/>
        </authorList>
    </citation>
    <scope>NUCLEOTIDE SEQUENCE [LARGE SCALE GENOMIC DNA]</scope>
    <source>
        <strain evidence="2 3">CGMCC 1.13654</strain>
    </source>
</reference>
<keyword evidence="1" id="KW-0812">Transmembrane</keyword>
<evidence type="ECO:0000313" key="2">
    <source>
        <dbReference type="EMBL" id="MBA2934281.1"/>
    </source>
</evidence>
<evidence type="ECO:0000313" key="3">
    <source>
        <dbReference type="Proteomes" id="UP000570166"/>
    </source>
</evidence>
<proteinExistence type="predicted"/>
<keyword evidence="3" id="KW-1185">Reference proteome</keyword>
<dbReference type="EMBL" id="JACEIB010000006">
    <property type="protein sequence ID" value="MBA2934281.1"/>
    <property type="molecule type" value="Genomic_DNA"/>
</dbReference>
<feature type="transmembrane region" description="Helical" evidence="1">
    <location>
        <begin position="49"/>
        <end position="69"/>
    </location>
</feature>
<comment type="caution">
    <text evidence="2">The sequence shown here is derived from an EMBL/GenBank/DDBJ whole genome shotgun (WGS) entry which is preliminary data.</text>
</comment>